<proteinExistence type="predicted"/>
<gene>
    <name evidence="2" type="ORF">GYA27_01770</name>
</gene>
<dbReference type="Pfam" id="PF00535">
    <property type="entry name" value="Glycos_transf_2"/>
    <property type="match status" value="1"/>
</dbReference>
<dbReference type="InterPro" id="IPR029044">
    <property type="entry name" value="Nucleotide-diphossugar_trans"/>
</dbReference>
<evidence type="ECO:0000313" key="3">
    <source>
        <dbReference type="Proteomes" id="UP000526033"/>
    </source>
</evidence>
<feature type="domain" description="Glycosyltransferase 2-like" evidence="1">
    <location>
        <begin position="5"/>
        <end position="189"/>
    </location>
</feature>
<dbReference type="AlphaFoldDB" id="A0A7X9HGT4"/>
<protein>
    <submittedName>
        <fullName evidence="2">Glycosyltransferase family 2 protein</fullName>
    </submittedName>
</protein>
<dbReference type="PANTHER" id="PTHR43179:SF7">
    <property type="entry name" value="RHAMNOSYLTRANSFERASE WBBL"/>
    <property type="match status" value="1"/>
</dbReference>
<accession>A0A7X9HGT4</accession>
<dbReference type="InterPro" id="IPR001173">
    <property type="entry name" value="Glyco_trans_2-like"/>
</dbReference>
<evidence type="ECO:0000259" key="1">
    <source>
        <dbReference type="Pfam" id="PF00535"/>
    </source>
</evidence>
<dbReference type="GO" id="GO:0016740">
    <property type="term" value="F:transferase activity"/>
    <property type="evidence" value="ECO:0007669"/>
    <property type="project" value="UniProtKB-KW"/>
</dbReference>
<dbReference type="PANTHER" id="PTHR43179">
    <property type="entry name" value="RHAMNOSYLTRANSFERASE WBBL"/>
    <property type="match status" value="1"/>
</dbReference>
<comment type="caution">
    <text evidence="2">The sequence shown here is derived from an EMBL/GenBank/DDBJ whole genome shotgun (WGS) entry which is preliminary data.</text>
</comment>
<keyword evidence="2" id="KW-0808">Transferase</keyword>
<dbReference type="Gene3D" id="3.90.550.10">
    <property type="entry name" value="Spore Coat Polysaccharide Biosynthesis Protein SpsA, Chain A"/>
    <property type="match status" value="1"/>
</dbReference>
<dbReference type="EMBL" id="JAAZNL010000017">
    <property type="protein sequence ID" value="NMB69907.1"/>
    <property type="molecule type" value="Genomic_DNA"/>
</dbReference>
<evidence type="ECO:0000313" key="2">
    <source>
        <dbReference type="EMBL" id="NMB69907.1"/>
    </source>
</evidence>
<name>A0A7X9HGT4_UNCKA</name>
<dbReference type="SUPFAM" id="SSF53448">
    <property type="entry name" value="Nucleotide-diphospho-sugar transferases"/>
    <property type="match status" value="1"/>
</dbReference>
<sequence length="300" mass="34447">MYKLSVIAITYKEKIYIKRFMDNLLKIKAEIPDLEIIVREQGSKDGSFEILSEYKDVAKVFETSNVGLSAGFNAALKEATNEYVLFLGSDAYPDTETIKGLCDYFDTHPDVSAATTKLVLEDGSLDMDAHRGFPTPWNSLTRLSGLNKLFPKSNLFNGYFLPESNLNEPHEIDLCVSHFMFTRKSLINKIGGFDEDFFLYGEDVDFCYRIKQNGGKIMYLPMWTTLHLKGGSVGIRKTTRNKDKKPLAHRLRSQRLSTMAMEIFVRKHYFKKYPAAFNYLMIYASRLLGLIRIFKESLIK</sequence>
<reference evidence="2 3" key="1">
    <citation type="journal article" date="2020" name="Biotechnol. Biofuels">
        <title>New insights from the biogas microbiome by comprehensive genome-resolved metagenomics of nearly 1600 species originating from multiple anaerobic digesters.</title>
        <authorList>
            <person name="Campanaro S."/>
            <person name="Treu L."/>
            <person name="Rodriguez-R L.M."/>
            <person name="Kovalovszki A."/>
            <person name="Ziels R.M."/>
            <person name="Maus I."/>
            <person name="Zhu X."/>
            <person name="Kougias P.G."/>
            <person name="Basile A."/>
            <person name="Luo G."/>
            <person name="Schluter A."/>
            <person name="Konstantinidis K.T."/>
            <person name="Angelidaki I."/>
        </authorList>
    </citation>
    <scope>NUCLEOTIDE SEQUENCE [LARGE SCALE GENOMIC DNA]</scope>
    <source>
        <strain evidence="2">AS27yjCOA_165</strain>
    </source>
</reference>
<organism evidence="2 3">
    <name type="scientific">candidate division WWE3 bacterium</name>
    <dbReference type="NCBI Taxonomy" id="2053526"/>
    <lineage>
        <taxon>Bacteria</taxon>
        <taxon>Katanobacteria</taxon>
    </lineage>
</organism>
<dbReference type="Proteomes" id="UP000526033">
    <property type="component" value="Unassembled WGS sequence"/>
</dbReference>